<dbReference type="GO" id="GO:0016020">
    <property type="term" value="C:membrane"/>
    <property type="evidence" value="ECO:0007669"/>
    <property type="project" value="UniProtKB-SubCell"/>
</dbReference>
<reference evidence="8 9" key="1">
    <citation type="journal article" date="2016" name="Environ. Microbiol.">
        <title>Genomic resolution of a cold subsurface aquifer community provides metabolic insights for novel microbes adapted to high CO concentrations.</title>
        <authorList>
            <person name="Probst A.J."/>
            <person name="Castelle C.J."/>
            <person name="Singh A."/>
            <person name="Brown C.T."/>
            <person name="Anantharaman K."/>
            <person name="Sharon I."/>
            <person name="Hug L.A."/>
            <person name="Burstein D."/>
            <person name="Emerson J.B."/>
            <person name="Thomas B.C."/>
            <person name="Banfield J.F."/>
        </authorList>
    </citation>
    <scope>NUCLEOTIDE SEQUENCE [LARGE SCALE GENOMIC DNA]</scope>
    <source>
        <strain evidence="8">CG2_30_43_9</strain>
    </source>
</reference>
<evidence type="ECO:0000256" key="4">
    <source>
        <dbReference type="ARBA" id="ARBA00022989"/>
    </source>
</evidence>
<comment type="caution">
    <text evidence="8">The sequence shown here is derived from an EMBL/GenBank/DDBJ whole genome shotgun (WGS) entry which is preliminary data.</text>
</comment>
<evidence type="ECO:0000256" key="1">
    <source>
        <dbReference type="ARBA" id="ARBA00004141"/>
    </source>
</evidence>
<name>A0A1J5FW04_9BACT</name>
<feature type="transmembrane region" description="Helical" evidence="6">
    <location>
        <begin position="50"/>
        <end position="75"/>
    </location>
</feature>
<dbReference type="InterPro" id="IPR003834">
    <property type="entry name" value="Cyt_c_assmbl_TM_dom"/>
</dbReference>
<evidence type="ECO:0000313" key="9">
    <source>
        <dbReference type="Proteomes" id="UP000182059"/>
    </source>
</evidence>
<dbReference type="Pfam" id="PF02683">
    <property type="entry name" value="DsbD_TM"/>
    <property type="match status" value="1"/>
</dbReference>
<feature type="transmembrane region" description="Helical" evidence="6">
    <location>
        <begin position="166"/>
        <end position="188"/>
    </location>
</feature>
<proteinExistence type="inferred from homology"/>
<comment type="similarity">
    <text evidence="2">Belongs to the DsbD family.</text>
</comment>
<feature type="transmembrane region" description="Helical" evidence="6">
    <location>
        <begin position="87"/>
        <end position="112"/>
    </location>
</feature>
<dbReference type="Proteomes" id="UP000182059">
    <property type="component" value="Unassembled WGS sequence"/>
</dbReference>
<evidence type="ECO:0000256" key="6">
    <source>
        <dbReference type="SAM" id="Phobius"/>
    </source>
</evidence>
<evidence type="ECO:0000259" key="7">
    <source>
        <dbReference type="Pfam" id="PF02683"/>
    </source>
</evidence>
<dbReference type="EMBL" id="MNYX01000078">
    <property type="protein sequence ID" value="OIP64401.1"/>
    <property type="molecule type" value="Genomic_DNA"/>
</dbReference>
<feature type="transmembrane region" description="Helical" evidence="6">
    <location>
        <begin position="133"/>
        <end position="160"/>
    </location>
</feature>
<gene>
    <name evidence="8" type="ORF">AUK15_03350</name>
</gene>
<dbReference type="AlphaFoldDB" id="A0A1J5FW04"/>
<feature type="transmembrane region" description="Helical" evidence="6">
    <location>
        <begin position="200"/>
        <end position="220"/>
    </location>
</feature>
<keyword evidence="5 6" id="KW-0472">Membrane</keyword>
<comment type="subcellular location">
    <subcellularLocation>
        <location evidence="1">Membrane</location>
        <topology evidence="1">Multi-pass membrane protein</topology>
    </subcellularLocation>
</comment>
<keyword evidence="3 6" id="KW-0812">Transmembrane</keyword>
<accession>A0A1J5FW04</accession>
<evidence type="ECO:0000313" key="8">
    <source>
        <dbReference type="EMBL" id="OIP64401.1"/>
    </source>
</evidence>
<dbReference type="InterPro" id="IPR051790">
    <property type="entry name" value="Cytochrome_c-biogenesis_DsbD"/>
</dbReference>
<dbReference type="PANTHER" id="PTHR31272:SF9">
    <property type="entry name" value="BLL1027 PROTEIN"/>
    <property type="match status" value="1"/>
</dbReference>
<dbReference type="GO" id="GO:0017004">
    <property type="term" value="P:cytochrome complex assembly"/>
    <property type="evidence" value="ECO:0007669"/>
    <property type="project" value="InterPro"/>
</dbReference>
<dbReference type="PANTHER" id="PTHR31272">
    <property type="entry name" value="CYTOCHROME C-TYPE BIOGENESIS PROTEIN HI_1454-RELATED"/>
    <property type="match status" value="1"/>
</dbReference>
<protein>
    <recommendedName>
        <fullName evidence="7">Cytochrome C biogenesis protein transmembrane domain-containing protein</fullName>
    </recommendedName>
</protein>
<feature type="transmembrane region" description="Helical" evidence="6">
    <location>
        <begin position="6"/>
        <end position="38"/>
    </location>
</feature>
<evidence type="ECO:0000256" key="2">
    <source>
        <dbReference type="ARBA" id="ARBA00006143"/>
    </source>
</evidence>
<organism evidence="8 9">
    <name type="scientific">Candidatus Nomurabacteria bacterium CG2_30_43_9</name>
    <dbReference type="NCBI Taxonomy" id="1805283"/>
    <lineage>
        <taxon>Bacteria</taxon>
        <taxon>Candidatus Nomuraibacteriota</taxon>
    </lineage>
</organism>
<evidence type="ECO:0000256" key="5">
    <source>
        <dbReference type="ARBA" id="ARBA00023136"/>
    </source>
</evidence>
<keyword evidence="4 6" id="KW-1133">Transmembrane helix</keyword>
<feature type="domain" description="Cytochrome C biogenesis protein transmembrane" evidence="7">
    <location>
        <begin position="5"/>
        <end position="213"/>
    </location>
</feature>
<evidence type="ECO:0000256" key="3">
    <source>
        <dbReference type="ARBA" id="ARBA00022692"/>
    </source>
</evidence>
<sequence>MSDITIFIAFGAGIISFLAPCVLPLVPGFIAYLGGIALEKKTPDALASRFAMFHASLFFVLGFTTVFAGLGLVLHGALVTVGPEVQIILARVGGAIVIYFGLYLMGLVKLSFLERPHIFKVYKKFSSRTVTSFVFGAAFAMGWTPCVGAALGAILGLAALAPAKTFFLLVAYALGLGVPFLIIGAFAGEIEKYLSRSFAWVQYVNILFGGVLVWFGALAFTQNLSVCRDVLWSFPF</sequence>